<dbReference type="Gene3D" id="1.10.260.40">
    <property type="entry name" value="lambda repressor-like DNA-binding domains"/>
    <property type="match status" value="1"/>
</dbReference>
<organism evidence="3 4">
    <name type="scientific">Micromonospora fiedleri</name>
    <dbReference type="NCBI Taxonomy" id="1157498"/>
    <lineage>
        <taxon>Bacteria</taxon>
        <taxon>Bacillati</taxon>
        <taxon>Actinomycetota</taxon>
        <taxon>Actinomycetes</taxon>
        <taxon>Micromonosporales</taxon>
        <taxon>Micromonosporaceae</taxon>
        <taxon>Micromonospora</taxon>
    </lineage>
</organism>
<dbReference type="SUPFAM" id="SSF47413">
    <property type="entry name" value="lambda repressor-like DNA-binding domains"/>
    <property type="match status" value="1"/>
</dbReference>
<dbReference type="PROSITE" id="PS50943">
    <property type="entry name" value="HTH_CROC1"/>
    <property type="match status" value="1"/>
</dbReference>
<dbReference type="PROSITE" id="PS51186">
    <property type="entry name" value="GNAT"/>
    <property type="match status" value="1"/>
</dbReference>
<dbReference type="EMBL" id="JAETXL010000004">
    <property type="protein sequence ID" value="MBL6276681.1"/>
    <property type="molecule type" value="Genomic_DNA"/>
</dbReference>
<sequence length="267" mass="30239">MLRSLRRQADLSQRELAGLSGVPQSTVARIESGQSTDPRFQTVHRLIRAAGGRLRLASANDAASSCRCEDARREVFQDDTRRDEAGRRYPAHLDVRKVRRLKDWPGAWWAYSYTLPPDRWPLRVPEVTYDLNRGRRDERRLRERIRDSVRIRRVTDGVPDGCWRLLAELPDGDIVGELRAHERSLDLLVGEDWGDQREVVLDGVLVTPGLRLLGLGRRLVTRLAEETRLAGPSAVCATAEFGGVDFLLACGYQLDGTRPATLRLRQP</sequence>
<name>A0ABS1UMU5_9ACTN</name>
<feature type="domain" description="HTH cro/C1-type" evidence="1">
    <location>
        <begin position="2"/>
        <end position="49"/>
    </location>
</feature>
<proteinExistence type="predicted"/>
<dbReference type="InterPro" id="IPR010982">
    <property type="entry name" value="Lambda_DNA-bd_dom_sf"/>
</dbReference>
<dbReference type="InterPro" id="IPR001387">
    <property type="entry name" value="Cro/C1-type_HTH"/>
</dbReference>
<comment type="caution">
    <text evidence="3">The sequence shown here is derived from an EMBL/GenBank/DDBJ whole genome shotgun (WGS) entry which is preliminary data.</text>
</comment>
<evidence type="ECO:0000259" key="1">
    <source>
        <dbReference type="PROSITE" id="PS50943"/>
    </source>
</evidence>
<dbReference type="InterPro" id="IPR016181">
    <property type="entry name" value="Acyl_CoA_acyltransferase"/>
</dbReference>
<dbReference type="Gene3D" id="3.40.630.30">
    <property type="match status" value="1"/>
</dbReference>
<protein>
    <submittedName>
        <fullName evidence="3">Helix-turn-helix transcriptional regulator</fullName>
    </submittedName>
</protein>
<keyword evidence="4" id="KW-1185">Reference proteome</keyword>
<evidence type="ECO:0000313" key="4">
    <source>
        <dbReference type="Proteomes" id="UP000661193"/>
    </source>
</evidence>
<reference evidence="3 4" key="1">
    <citation type="submission" date="2021-01" db="EMBL/GenBank/DDBJ databases">
        <title>Genome sequencing of Micromonospora fiedleri MG-37.</title>
        <authorList>
            <person name="Moreland P.E.J."/>
            <person name="Stach J.E.M."/>
        </authorList>
    </citation>
    <scope>NUCLEOTIDE SEQUENCE [LARGE SCALE GENOMIC DNA]</scope>
    <source>
        <strain evidence="3 4">MG-37</strain>
    </source>
</reference>
<evidence type="ECO:0000313" key="3">
    <source>
        <dbReference type="EMBL" id="MBL6276681.1"/>
    </source>
</evidence>
<dbReference type="CDD" id="cd00093">
    <property type="entry name" value="HTH_XRE"/>
    <property type="match status" value="1"/>
</dbReference>
<dbReference type="Proteomes" id="UP000661193">
    <property type="component" value="Unassembled WGS sequence"/>
</dbReference>
<evidence type="ECO:0000259" key="2">
    <source>
        <dbReference type="PROSITE" id="PS51186"/>
    </source>
</evidence>
<feature type="domain" description="N-acetyltransferase" evidence="2">
    <location>
        <begin position="122"/>
        <end position="267"/>
    </location>
</feature>
<dbReference type="Pfam" id="PF13560">
    <property type="entry name" value="HTH_31"/>
    <property type="match status" value="1"/>
</dbReference>
<accession>A0ABS1UMU5</accession>
<gene>
    <name evidence="3" type="ORF">JMF97_10960</name>
</gene>
<dbReference type="SUPFAM" id="SSF55729">
    <property type="entry name" value="Acyl-CoA N-acyltransferases (Nat)"/>
    <property type="match status" value="1"/>
</dbReference>
<dbReference type="SMART" id="SM00530">
    <property type="entry name" value="HTH_XRE"/>
    <property type="match status" value="1"/>
</dbReference>
<dbReference type="InterPro" id="IPR000182">
    <property type="entry name" value="GNAT_dom"/>
</dbReference>